<proteinExistence type="predicted"/>
<reference evidence="2 3" key="1">
    <citation type="submission" date="2017-11" db="EMBL/GenBank/DDBJ databases">
        <title>De-novo sequencing of pomegranate (Punica granatum L.) genome.</title>
        <authorList>
            <person name="Akparov Z."/>
            <person name="Amiraslanov A."/>
            <person name="Hajiyeva S."/>
            <person name="Abbasov M."/>
            <person name="Kaur K."/>
            <person name="Hamwieh A."/>
            <person name="Solovyev V."/>
            <person name="Salamov A."/>
            <person name="Braich B."/>
            <person name="Kosarev P."/>
            <person name="Mahmoud A."/>
            <person name="Hajiyev E."/>
            <person name="Babayeva S."/>
            <person name="Izzatullayeva V."/>
            <person name="Mammadov A."/>
            <person name="Mammadov A."/>
            <person name="Sharifova S."/>
            <person name="Ojaghi J."/>
            <person name="Eynullazada K."/>
            <person name="Bayramov B."/>
            <person name="Abdulazimova A."/>
            <person name="Shahmuradov I."/>
        </authorList>
    </citation>
    <scope>NUCLEOTIDE SEQUENCE [LARGE SCALE GENOMIC DNA]</scope>
    <source>
        <strain evidence="3">cv. AG2017</strain>
        <tissue evidence="2">Leaf</tissue>
    </source>
</reference>
<comment type="caution">
    <text evidence="2">The sequence shown here is derived from an EMBL/GenBank/DDBJ whole genome shotgun (WGS) entry which is preliminary data.</text>
</comment>
<feature type="region of interest" description="Disordered" evidence="1">
    <location>
        <begin position="110"/>
        <end position="136"/>
    </location>
</feature>
<protein>
    <submittedName>
        <fullName evidence="2">Uncharacterized protein</fullName>
    </submittedName>
</protein>
<keyword evidence="3" id="KW-1185">Reference proteome</keyword>
<evidence type="ECO:0000313" key="3">
    <source>
        <dbReference type="Proteomes" id="UP000233551"/>
    </source>
</evidence>
<feature type="region of interest" description="Disordered" evidence="1">
    <location>
        <begin position="1"/>
        <end position="37"/>
    </location>
</feature>
<dbReference type="GO" id="GO:0010089">
    <property type="term" value="P:xylem development"/>
    <property type="evidence" value="ECO:0007669"/>
    <property type="project" value="InterPro"/>
</dbReference>
<dbReference type="EMBL" id="PGOL01002269">
    <property type="protein sequence ID" value="PKI49184.1"/>
    <property type="molecule type" value="Genomic_DNA"/>
</dbReference>
<evidence type="ECO:0000313" key="2">
    <source>
        <dbReference type="EMBL" id="PKI49184.1"/>
    </source>
</evidence>
<accession>A0A2I0IYX1</accession>
<dbReference type="Proteomes" id="UP000233551">
    <property type="component" value="Unassembled WGS sequence"/>
</dbReference>
<feature type="region of interest" description="Disordered" evidence="1">
    <location>
        <begin position="152"/>
        <end position="176"/>
    </location>
</feature>
<evidence type="ECO:0000256" key="1">
    <source>
        <dbReference type="SAM" id="MobiDB-lite"/>
    </source>
</evidence>
<dbReference type="AlphaFoldDB" id="A0A2I0IYX1"/>
<organism evidence="2 3">
    <name type="scientific">Punica granatum</name>
    <name type="common">Pomegranate</name>
    <dbReference type="NCBI Taxonomy" id="22663"/>
    <lineage>
        <taxon>Eukaryota</taxon>
        <taxon>Viridiplantae</taxon>
        <taxon>Streptophyta</taxon>
        <taxon>Embryophyta</taxon>
        <taxon>Tracheophyta</taxon>
        <taxon>Spermatophyta</taxon>
        <taxon>Magnoliopsida</taxon>
        <taxon>eudicotyledons</taxon>
        <taxon>Gunneridae</taxon>
        <taxon>Pentapetalae</taxon>
        <taxon>rosids</taxon>
        <taxon>malvids</taxon>
        <taxon>Myrtales</taxon>
        <taxon>Lythraceae</taxon>
        <taxon>Punica</taxon>
    </lineage>
</organism>
<gene>
    <name evidence="2" type="ORF">CRG98_030432</name>
</gene>
<dbReference type="PANTHER" id="PTHR33974:SF2">
    <property type="entry name" value="VASCULAR-RELATED UNKNOWN PROTEIN 1"/>
    <property type="match status" value="1"/>
</dbReference>
<feature type="region of interest" description="Disordered" evidence="1">
    <location>
        <begin position="78"/>
        <end position="98"/>
    </location>
</feature>
<dbReference type="STRING" id="22663.A0A2I0IYX1"/>
<dbReference type="InterPro" id="IPR039280">
    <property type="entry name" value="VUP"/>
</dbReference>
<dbReference type="PANTHER" id="PTHR33974">
    <property type="entry name" value="VASCULAR-RELATED UNKNOWN PROTEIN 1-RELATED"/>
    <property type="match status" value="1"/>
</dbReference>
<sequence>MEDSASLHSMKGRPSLSSRGTTLTDHHGRHEEEEESGWTTYLEDFSKHQSSSDLEHHISSSFSILGTSSLISDAASRYHDRANSGPGGSHPNCFGLSAGPKKLSLVKKMRAKKISEEDPLEDTASSPVSSPKVDDYKRMDMTTIKADDNFGPNFFANGGSSNQHQGLKMETADGRKRDDQMVLNKGQNISDPCTSLKNRGLRLVPLSLIANYPG</sequence>
<name>A0A2I0IYX1_PUNGR</name>